<accession>A0A645B7Y7</accession>
<name>A0A645B7Y7_9ZZZZ</name>
<reference evidence="1" key="1">
    <citation type="submission" date="2019-08" db="EMBL/GenBank/DDBJ databases">
        <authorList>
            <person name="Kucharzyk K."/>
            <person name="Murdoch R.W."/>
            <person name="Higgins S."/>
            <person name="Loffler F."/>
        </authorList>
    </citation>
    <scope>NUCLEOTIDE SEQUENCE</scope>
</reference>
<evidence type="ECO:0008006" key="2">
    <source>
        <dbReference type="Google" id="ProtNLM"/>
    </source>
</evidence>
<dbReference type="AlphaFoldDB" id="A0A645B7Y7"/>
<organism evidence="1">
    <name type="scientific">bioreactor metagenome</name>
    <dbReference type="NCBI Taxonomy" id="1076179"/>
    <lineage>
        <taxon>unclassified sequences</taxon>
        <taxon>metagenomes</taxon>
        <taxon>ecological metagenomes</taxon>
    </lineage>
</organism>
<comment type="caution">
    <text evidence="1">The sequence shown here is derived from an EMBL/GenBank/DDBJ whole genome shotgun (WGS) entry which is preliminary data.</text>
</comment>
<gene>
    <name evidence="1" type="ORF">SDC9_108382</name>
</gene>
<evidence type="ECO:0000313" key="1">
    <source>
        <dbReference type="EMBL" id="MPM61522.1"/>
    </source>
</evidence>
<dbReference type="EMBL" id="VSSQ01018389">
    <property type="protein sequence ID" value="MPM61522.1"/>
    <property type="molecule type" value="Genomic_DNA"/>
</dbReference>
<dbReference type="InterPro" id="IPR041881">
    <property type="entry name" value="PqqD_sf"/>
</dbReference>
<protein>
    <recommendedName>
        <fullName evidence="2">Coenzyme PQQ synthesis protein D</fullName>
    </recommendedName>
</protein>
<dbReference type="Gene3D" id="1.10.10.1150">
    <property type="entry name" value="Coenzyme PQQ synthesis protein D (PqqD)"/>
    <property type="match status" value="1"/>
</dbReference>
<proteinExistence type="predicted"/>
<dbReference type="InterPro" id="IPR008792">
    <property type="entry name" value="PQQD"/>
</dbReference>
<sequence>MWFNVIMKIKSGYIFRNIADQPMVIPVSDRIADFNGIISLNEAGAFLWRLLEPGAERDELISALLGEYDLSRTDAEKDVDDFIKILSERNVLENQ</sequence>
<dbReference type="Pfam" id="PF05402">
    <property type="entry name" value="PqqD"/>
    <property type="match status" value="1"/>
</dbReference>